<dbReference type="Proteomes" id="UP000604898">
    <property type="component" value="Unassembled WGS sequence"/>
</dbReference>
<dbReference type="InterPro" id="IPR037050">
    <property type="entry name" value="DUF1254_sf"/>
</dbReference>
<evidence type="ECO:0000256" key="1">
    <source>
        <dbReference type="SAM" id="SignalP"/>
    </source>
</evidence>
<dbReference type="RefSeq" id="WP_202720054.1">
    <property type="nucleotide sequence ID" value="NZ_BPEX01000028.1"/>
</dbReference>
<evidence type="ECO:0000313" key="5">
    <source>
        <dbReference type="Proteomes" id="UP000604898"/>
    </source>
</evidence>
<dbReference type="InterPro" id="IPR010621">
    <property type="entry name" value="DUF1214"/>
</dbReference>
<organism evidence="4 5">
    <name type="scientific">Shewanella schlegeliana</name>
    <dbReference type="NCBI Taxonomy" id="190308"/>
    <lineage>
        <taxon>Bacteria</taxon>
        <taxon>Pseudomonadati</taxon>
        <taxon>Pseudomonadota</taxon>
        <taxon>Gammaproteobacteria</taxon>
        <taxon>Alteromonadales</taxon>
        <taxon>Shewanellaceae</taxon>
        <taxon>Shewanella</taxon>
    </lineage>
</organism>
<feature type="domain" description="DUF1214" evidence="2">
    <location>
        <begin position="390"/>
        <end position="495"/>
    </location>
</feature>
<name>A0ABS1SWY1_9GAMM</name>
<evidence type="ECO:0000259" key="3">
    <source>
        <dbReference type="Pfam" id="PF06863"/>
    </source>
</evidence>
<dbReference type="Pfam" id="PF06742">
    <property type="entry name" value="DUF1214"/>
    <property type="match status" value="1"/>
</dbReference>
<dbReference type="Gene3D" id="1.10.3360.10">
    <property type="entry name" value="VPA0735-like domain"/>
    <property type="match status" value="1"/>
</dbReference>
<gene>
    <name evidence="4" type="ORF">JMA39_01405</name>
</gene>
<dbReference type="Pfam" id="PF06863">
    <property type="entry name" value="DUF1254"/>
    <property type="match status" value="1"/>
</dbReference>
<dbReference type="EMBL" id="JAESVD010000001">
    <property type="protein sequence ID" value="MBL4911811.1"/>
    <property type="molecule type" value="Genomic_DNA"/>
</dbReference>
<keyword evidence="5" id="KW-1185">Reference proteome</keyword>
<feature type="signal peptide" evidence="1">
    <location>
        <begin position="1"/>
        <end position="26"/>
    </location>
</feature>
<accession>A0ABS1SWY1</accession>
<dbReference type="Gene3D" id="2.60.120.600">
    <property type="entry name" value="Domain of unknown function DUF1214, C-terminal domain"/>
    <property type="match status" value="1"/>
</dbReference>
<comment type="caution">
    <text evidence="4">The sequence shown here is derived from an EMBL/GenBank/DDBJ whole genome shotgun (WGS) entry which is preliminary data.</text>
</comment>
<dbReference type="InterPro" id="IPR037049">
    <property type="entry name" value="DUF1214_C_sf"/>
</dbReference>
<protein>
    <submittedName>
        <fullName evidence="4">DUF1254 domain-containing protein</fullName>
    </submittedName>
</protein>
<dbReference type="InterPro" id="IPR010679">
    <property type="entry name" value="DUF1254"/>
</dbReference>
<reference evidence="4 5" key="1">
    <citation type="submission" date="2021-01" db="EMBL/GenBank/DDBJ databases">
        <title>Genome sequence of Shewanella schlegeliana JCM 11561.</title>
        <authorList>
            <person name="Zhang H."/>
            <person name="Li C."/>
        </authorList>
    </citation>
    <scope>NUCLEOTIDE SEQUENCE [LARGE SCALE GENOMIC DNA]</scope>
    <source>
        <strain evidence="4 5">JCM 11561</strain>
    </source>
</reference>
<dbReference type="Gene3D" id="2.60.40.1610">
    <property type="entry name" value="Domain of unknown function DUF1254"/>
    <property type="match status" value="1"/>
</dbReference>
<sequence length="512" mass="56593">MNTKLEFKSAVASIALLLGMSSPLVAAEAPTPGYNNKIPASIMTPNKVETSIGTLEFHDGAPTVKTSRKIYDNLNTIRATETFLNAIPMASVEALRIGHENLGITQSNQVLLFDKLMDSNPLFLTGNTDTVYASAFLDLKRDGPTVVEVPAGMGPTTVNDAFFRFVTDMGIVGPDKGKGGKYLVLPPGYKGEVPKGYFVSESTSYTNWFIARGFLKDGKTDSAVQAFKQHLKIYPLAKQTQPPKMVFKSGSGLEFNTVHANDFHFFKEIQPVLEKEPVSFIDPELRGLMASIGIQKGKPFAPDEHMTELLSDGVAIGNATARSLMFQPQDDSVYVYPNRLWKTAFIGGDYRWLIDDGEGGRNLDARTYFFYMATVNTPAMALKLIGKGSQYAMLDKSKDSAYLSGSKTYKLNIPANVPAKNFWSIVAYDTQTRSELQTGQQFPSRNNQRDDLAQNADGSVDIYFGPNAPEGKESNWIQTVPNKGWFILLRLYGPLETWFDKSWQPGDIVEIK</sequence>
<proteinExistence type="predicted"/>
<evidence type="ECO:0000313" key="4">
    <source>
        <dbReference type="EMBL" id="MBL4911811.1"/>
    </source>
</evidence>
<evidence type="ECO:0000259" key="2">
    <source>
        <dbReference type="Pfam" id="PF06742"/>
    </source>
</evidence>
<dbReference type="PANTHER" id="PTHR36509">
    <property type="entry name" value="BLL3101 PROTEIN"/>
    <property type="match status" value="1"/>
</dbReference>
<dbReference type="PANTHER" id="PTHR36509:SF3">
    <property type="entry name" value="SIGNAL PEPTIDE PROTEIN"/>
    <property type="match status" value="1"/>
</dbReference>
<dbReference type="SUPFAM" id="SSF160935">
    <property type="entry name" value="VPA0735-like"/>
    <property type="match status" value="1"/>
</dbReference>
<feature type="chain" id="PRO_5046817190" evidence="1">
    <location>
        <begin position="27"/>
        <end position="512"/>
    </location>
</feature>
<keyword evidence="1" id="KW-0732">Signal</keyword>
<feature type="domain" description="DUF1254" evidence="3">
    <location>
        <begin position="108"/>
        <end position="235"/>
    </location>
</feature>